<comment type="cofactor">
    <cofactor evidence="1 12">
        <name>pyridoxal 5'-phosphate</name>
        <dbReference type="ChEBI" id="CHEBI:597326"/>
    </cofactor>
</comment>
<comment type="pathway">
    <text evidence="2">Amino-acid biosynthesis; L-isoleucine biosynthesis; L-isoleucine from 2-oxobutanoate: step 4/4.</text>
</comment>
<dbReference type="GO" id="GO:0008652">
    <property type="term" value="P:amino acid biosynthetic process"/>
    <property type="evidence" value="ECO:0007669"/>
    <property type="project" value="UniProtKB-ARBA"/>
</dbReference>
<evidence type="ECO:0000313" key="14">
    <source>
        <dbReference type="Proteomes" id="UP000705867"/>
    </source>
</evidence>
<dbReference type="GO" id="GO:0046394">
    <property type="term" value="P:carboxylic acid biosynthetic process"/>
    <property type="evidence" value="ECO:0007669"/>
    <property type="project" value="UniProtKB-ARBA"/>
</dbReference>
<comment type="caution">
    <text evidence="13">The sequence shown here is derived from an EMBL/GenBank/DDBJ whole genome shotgun (WGS) entry which is preliminary data.</text>
</comment>
<organism evidence="13 14">
    <name type="scientific">Candidatus Nitrobium versatile</name>
    <dbReference type="NCBI Taxonomy" id="2884831"/>
    <lineage>
        <taxon>Bacteria</taxon>
        <taxon>Pseudomonadati</taxon>
        <taxon>Nitrospirota</taxon>
        <taxon>Nitrospiria</taxon>
        <taxon>Nitrospirales</taxon>
        <taxon>Nitrospiraceae</taxon>
        <taxon>Candidatus Nitrobium</taxon>
    </lineage>
</organism>
<gene>
    <name evidence="13" type="ORF">K8I29_00440</name>
</gene>
<name>A0A953M0M6_9BACT</name>
<reference evidence="13" key="2">
    <citation type="submission" date="2021-08" db="EMBL/GenBank/DDBJ databases">
        <authorList>
            <person name="Dalcin Martins P."/>
        </authorList>
    </citation>
    <scope>NUCLEOTIDE SEQUENCE</scope>
    <source>
        <strain evidence="13">MAG_39</strain>
    </source>
</reference>
<comment type="pathway">
    <text evidence="3">Amino-acid biosynthesis; L-valine biosynthesis; L-valine from pyruvate: step 4/4.</text>
</comment>
<dbReference type="Gene3D" id="3.20.10.10">
    <property type="entry name" value="D-amino Acid Aminotransferase, subunit A, domain 2"/>
    <property type="match status" value="1"/>
</dbReference>
<evidence type="ECO:0000256" key="8">
    <source>
        <dbReference type="ARBA" id="ARBA00048212"/>
    </source>
</evidence>
<dbReference type="InterPro" id="IPR050571">
    <property type="entry name" value="Class-IV_PLP-Dep_Aminotrnsfr"/>
</dbReference>
<dbReference type="InterPro" id="IPR018300">
    <property type="entry name" value="Aminotrans_IV_CS"/>
</dbReference>
<dbReference type="GO" id="GO:0004084">
    <property type="term" value="F:branched-chain-amino-acid transaminase activity"/>
    <property type="evidence" value="ECO:0007669"/>
    <property type="project" value="UniProtKB-EC"/>
</dbReference>
<evidence type="ECO:0000256" key="7">
    <source>
        <dbReference type="ARBA" id="ARBA00022898"/>
    </source>
</evidence>
<protein>
    <recommendedName>
        <fullName evidence="6">branched-chain-amino-acid transaminase</fullName>
        <ecNumber evidence="6">2.6.1.42</ecNumber>
    </recommendedName>
</protein>
<comment type="catalytic activity">
    <reaction evidence="9">
        <text>L-isoleucine + 2-oxoglutarate = (S)-3-methyl-2-oxopentanoate + L-glutamate</text>
        <dbReference type="Rhea" id="RHEA:24801"/>
        <dbReference type="ChEBI" id="CHEBI:16810"/>
        <dbReference type="ChEBI" id="CHEBI:29985"/>
        <dbReference type="ChEBI" id="CHEBI:35146"/>
        <dbReference type="ChEBI" id="CHEBI:58045"/>
        <dbReference type="EC" id="2.6.1.42"/>
    </reaction>
</comment>
<keyword evidence="13" id="KW-0032">Aminotransferase</keyword>
<dbReference type="InterPro" id="IPR043131">
    <property type="entry name" value="BCAT-like_N"/>
</dbReference>
<keyword evidence="13" id="KW-0808">Transferase</keyword>
<comment type="pathway">
    <text evidence="4">Amino-acid biosynthesis; L-leucine biosynthesis; L-leucine from 3-methyl-2-oxobutanoate: step 4/4.</text>
</comment>
<dbReference type="GO" id="GO:0005829">
    <property type="term" value="C:cytosol"/>
    <property type="evidence" value="ECO:0007669"/>
    <property type="project" value="TreeGrafter"/>
</dbReference>
<evidence type="ECO:0000256" key="5">
    <source>
        <dbReference type="ARBA" id="ARBA00009320"/>
    </source>
</evidence>
<dbReference type="SUPFAM" id="SSF56752">
    <property type="entry name" value="D-aminoacid aminotransferase-like PLP-dependent enzymes"/>
    <property type="match status" value="1"/>
</dbReference>
<evidence type="ECO:0000256" key="6">
    <source>
        <dbReference type="ARBA" id="ARBA00013053"/>
    </source>
</evidence>
<reference evidence="13" key="1">
    <citation type="journal article" date="2021" name="bioRxiv">
        <title>Unraveling nitrogen, sulfur and carbon metabolic pathways and microbial community transcriptional responses to substrate deprivation and toxicity stresses in a bioreactor mimicking anoxic brackish coastal sediment conditions.</title>
        <authorList>
            <person name="Martins P.D."/>
            <person name="Echeveste M.J."/>
            <person name="Arshad A."/>
            <person name="Kurth J."/>
            <person name="Ouboter H."/>
            <person name="Jetten M.S.M."/>
            <person name="Welte C.U."/>
        </authorList>
    </citation>
    <scope>NUCLEOTIDE SEQUENCE</scope>
    <source>
        <strain evidence="13">MAG_39</strain>
    </source>
</reference>
<comment type="catalytic activity">
    <reaction evidence="8">
        <text>L-valine + 2-oxoglutarate = 3-methyl-2-oxobutanoate + L-glutamate</text>
        <dbReference type="Rhea" id="RHEA:24813"/>
        <dbReference type="ChEBI" id="CHEBI:11851"/>
        <dbReference type="ChEBI" id="CHEBI:16810"/>
        <dbReference type="ChEBI" id="CHEBI:29985"/>
        <dbReference type="ChEBI" id="CHEBI:57762"/>
        <dbReference type="EC" id="2.6.1.42"/>
    </reaction>
</comment>
<dbReference type="InterPro" id="IPR001544">
    <property type="entry name" value="Aminotrans_IV"/>
</dbReference>
<comment type="similarity">
    <text evidence="5 11">Belongs to the class-IV pyridoxal-phosphate-dependent aminotransferase family.</text>
</comment>
<dbReference type="InterPro" id="IPR043132">
    <property type="entry name" value="BCAT-like_C"/>
</dbReference>
<dbReference type="PANTHER" id="PTHR42743">
    <property type="entry name" value="AMINO-ACID AMINOTRANSFERASE"/>
    <property type="match status" value="1"/>
</dbReference>
<evidence type="ECO:0000256" key="4">
    <source>
        <dbReference type="ARBA" id="ARBA00005072"/>
    </source>
</evidence>
<dbReference type="Gene3D" id="3.30.470.10">
    <property type="match status" value="1"/>
</dbReference>
<dbReference type="InterPro" id="IPR036038">
    <property type="entry name" value="Aminotransferase-like"/>
</dbReference>
<evidence type="ECO:0000256" key="9">
    <source>
        <dbReference type="ARBA" id="ARBA00048798"/>
    </source>
</evidence>
<accession>A0A953M0M6</accession>
<proteinExistence type="inferred from homology"/>
<evidence type="ECO:0000256" key="2">
    <source>
        <dbReference type="ARBA" id="ARBA00004824"/>
    </source>
</evidence>
<evidence type="ECO:0000256" key="11">
    <source>
        <dbReference type="RuleBase" id="RU004106"/>
    </source>
</evidence>
<dbReference type="PROSITE" id="PS00770">
    <property type="entry name" value="AA_TRANSFER_CLASS_4"/>
    <property type="match status" value="1"/>
</dbReference>
<dbReference type="AlphaFoldDB" id="A0A953M0M6"/>
<dbReference type="Pfam" id="PF01063">
    <property type="entry name" value="Aminotran_4"/>
    <property type="match status" value="1"/>
</dbReference>
<dbReference type="Proteomes" id="UP000705867">
    <property type="component" value="Unassembled WGS sequence"/>
</dbReference>
<evidence type="ECO:0000313" key="13">
    <source>
        <dbReference type="EMBL" id="MBZ0154667.1"/>
    </source>
</evidence>
<evidence type="ECO:0000256" key="3">
    <source>
        <dbReference type="ARBA" id="ARBA00004931"/>
    </source>
</evidence>
<sequence length="290" mass="32339">MNDRVVPAAEAKVSVFDHGFLYGDGIYETMRVYDGVVFLLDEHLQRLHRSASLIGLDIPKDVPGIKRALYDTLQANALRNAYVRLTVSRGYGQIGLDPDLCKEPTFIIITNEFKPYPNTLYENGISLLIASTRRNLKEALDPRIKSLNFLNNILAKIEAKRADAYEAVMLNDAGHLAEGTISNLFFVKEGVLCTPSLECGILDGITRSLIIDLAVRNSIGLREGAFLPGDLYRASEVFVTNSTMEVMPVSRVDSSRFTVGYVTRLLHTHYKHEVNAYVSEKKGEGPSLWQ</sequence>
<comment type="catalytic activity">
    <reaction evidence="10">
        <text>L-leucine + 2-oxoglutarate = 4-methyl-2-oxopentanoate + L-glutamate</text>
        <dbReference type="Rhea" id="RHEA:18321"/>
        <dbReference type="ChEBI" id="CHEBI:16810"/>
        <dbReference type="ChEBI" id="CHEBI:17865"/>
        <dbReference type="ChEBI" id="CHEBI:29985"/>
        <dbReference type="ChEBI" id="CHEBI:57427"/>
        <dbReference type="EC" id="2.6.1.42"/>
    </reaction>
</comment>
<dbReference type="EMBL" id="JAIOIV010000007">
    <property type="protein sequence ID" value="MBZ0154667.1"/>
    <property type="molecule type" value="Genomic_DNA"/>
</dbReference>
<dbReference type="FunFam" id="3.20.10.10:FF:000002">
    <property type="entry name" value="D-alanine aminotransferase"/>
    <property type="match status" value="1"/>
</dbReference>
<evidence type="ECO:0000256" key="1">
    <source>
        <dbReference type="ARBA" id="ARBA00001933"/>
    </source>
</evidence>
<evidence type="ECO:0000256" key="12">
    <source>
        <dbReference type="RuleBase" id="RU004516"/>
    </source>
</evidence>
<keyword evidence="7 12" id="KW-0663">Pyridoxal phosphate</keyword>
<dbReference type="PANTHER" id="PTHR42743:SF11">
    <property type="entry name" value="AMINODEOXYCHORISMATE LYASE"/>
    <property type="match status" value="1"/>
</dbReference>
<evidence type="ECO:0000256" key="10">
    <source>
        <dbReference type="ARBA" id="ARBA00049229"/>
    </source>
</evidence>
<dbReference type="EC" id="2.6.1.42" evidence="6"/>